<sequence length="184" mass="21818">MKKRCEWAKSEILKAYHDEEYGLRNHDDSYLFEMLVLEFMQAGLSFETILKKREAMREAFDGFSYEKIAQYEEEKIEELLSNENIIRNKLKIKALVKNARSFIKTREDFSSFDKYLETFVKEPIDYKRRDGQVICESDLSKKLAKDMKKRGFSFVGPTIIHSFMEAVGLVNCHLETCFRHEEVK</sequence>
<dbReference type="Pfam" id="PF03352">
    <property type="entry name" value="Adenine_glyco"/>
    <property type="match status" value="1"/>
</dbReference>
<dbReference type="Gene3D" id="1.10.340.30">
    <property type="entry name" value="Hypothetical protein, domain 2"/>
    <property type="match status" value="1"/>
</dbReference>
<dbReference type="PANTHER" id="PTHR30037">
    <property type="entry name" value="DNA-3-METHYLADENINE GLYCOSYLASE 1"/>
    <property type="match status" value="1"/>
</dbReference>
<evidence type="ECO:0000256" key="1">
    <source>
        <dbReference type="PIRSR" id="PIRSR605019-1"/>
    </source>
</evidence>
<dbReference type="GO" id="GO:0006284">
    <property type="term" value="P:base-excision repair"/>
    <property type="evidence" value="ECO:0007669"/>
    <property type="project" value="InterPro"/>
</dbReference>
<dbReference type="AlphaFoldDB" id="F0GTZ8"/>
<dbReference type="GO" id="GO:0046872">
    <property type="term" value="F:metal ion binding"/>
    <property type="evidence" value="ECO:0007669"/>
    <property type="project" value="UniProtKB-KW"/>
</dbReference>
<proteinExistence type="predicted"/>
<dbReference type="RefSeq" id="WP_004834077.1">
    <property type="nucleotide sequence ID" value="NZ_AEXM01000009.1"/>
</dbReference>
<dbReference type="eggNOG" id="COG2818">
    <property type="taxonomic scope" value="Bacteria"/>
</dbReference>
<dbReference type="SUPFAM" id="SSF48150">
    <property type="entry name" value="DNA-glycosylase"/>
    <property type="match status" value="1"/>
</dbReference>
<reference evidence="2 3" key="1">
    <citation type="submission" date="2011-01" db="EMBL/GenBank/DDBJ databases">
        <authorList>
            <person name="Durkin A.S."/>
            <person name="Madupu R."/>
            <person name="Torralba M."/>
            <person name="Gillis M."/>
            <person name="Methe B."/>
            <person name="Sutton G."/>
            <person name="Nelson K.E."/>
        </authorList>
    </citation>
    <scope>NUCLEOTIDE SEQUENCE [LARGE SCALE GENOMIC DNA]</scope>
    <source>
        <strain evidence="2 3">ACS-065-V-Col13</strain>
    </source>
</reference>
<protein>
    <submittedName>
        <fullName evidence="2">DNA-3-methyladenine glycosylase I</fullName>
        <ecNumber evidence="2">3.2.2.20</ecNumber>
    </submittedName>
</protein>
<dbReference type="Proteomes" id="UP000005286">
    <property type="component" value="Unassembled WGS sequence"/>
</dbReference>
<keyword evidence="2" id="KW-0326">Glycosidase</keyword>
<dbReference type="EC" id="3.2.2.20" evidence="2"/>
<accession>F0GTZ8</accession>
<name>F0GTZ8_9FIRM</name>
<organism evidence="2 3">
    <name type="scientific">Anaerococcus prevotii ACS-065-V-Col13</name>
    <dbReference type="NCBI Taxonomy" id="879305"/>
    <lineage>
        <taxon>Bacteria</taxon>
        <taxon>Bacillati</taxon>
        <taxon>Bacillota</taxon>
        <taxon>Tissierellia</taxon>
        <taxon>Tissierellales</taxon>
        <taxon>Peptoniphilaceae</taxon>
        <taxon>Anaerococcus</taxon>
    </lineage>
</organism>
<dbReference type="PATRIC" id="fig|879305.3.peg.279"/>
<dbReference type="PANTHER" id="PTHR30037:SF4">
    <property type="entry name" value="DNA-3-METHYLADENINE GLYCOSYLASE I"/>
    <property type="match status" value="1"/>
</dbReference>
<keyword evidence="2" id="KW-0378">Hydrolase</keyword>
<feature type="binding site" evidence="1">
    <location>
        <position position="177"/>
    </location>
    <ligand>
        <name>Zn(2+)</name>
        <dbReference type="ChEBI" id="CHEBI:29105"/>
    </ligand>
</feature>
<evidence type="ECO:0000313" key="3">
    <source>
        <dbReference type="Proteomes" id="UP000005286"/>
    </source>
</evidence>
<keyword evidence="3" id="KW-1185">Reference proteome</keyword>
<dbReference type="EMBL" id="AEXM01000009">
    <property type="protein sequence ID" value="EGC82697.1"/>
    <property type="molecule type" value="Genomic_DNA"/>
</dbReference>
<comment type="caution">
    <text evidence="2">The sequence shown here is derived from an EMBL/GenBank/DDBJ whole genome shotgun (WGS) entry which is preliminary data.</text>
</comment>
<keyword evidence="1" id="KW-0479">Metal-binding</keyword>
<gene>
    <name evidence="2" type="primary">tag</name>
    <name evidence="2" type="ORF">HMPREF9290_0977</name>
</gene>
<dbReference type="GO" id="GO:0008725">
    <property type="term" value="F:DNA-3-methyladenine glycosylase activity"/>
    <property type="evidence" value="ECO:0007669"/>
    <property type="project" value="UniProtKB-EC"/>
</dbReference>
<evidence type="ECO:0000313" key="2">
    <source>
        <dbReference type="EMBL" id="EGC82697.1"/>
    </source>
</evidence>
<dbReference type="InterPro" id="IPR052891">
    <property type="entry name" value="DNA-3mA_glycosylase"/>
</dbReference>
<keyword evidence="1" id="KW-0862">Zinc</keyword>
<feature type="binding site" evidence="1">
    <location>
        <position position="173"/>
    </location>
    <ligand>
        <name>Zn(2+)</name>
        <dbReference type="ChEBI" id="CHEBI:29105"/>
    </ligand>
</feature>
<dbReference type="InterPro" id="IPR011257">
    <property type="entry name" value="DNA_glycosylase"/>
</dbReference>
<dbReference type="STRING" id="879305.HMPREF9290_0977"/>
<feature type="binding site" evidence="1">
    <location>
        <position position="17"/>
    </location>
    <ligand>
        <name>Zn(2+)</name>
        <dbReference type="ChEBI" id="CHEBI:29105"/>
    </ligand>
</feature>
<dbReference type="InterPro" id="IPR005019">
    <property type="entry name" value="Adenine_glyco"/>
</dbReference>
<feature type="binding site" evidence="1">
    <location>
        <position position="5"/>
    </location>
    <ligand>
        <name>Zn(2+)</name>
        <dbReference type="ChEBI" id="CHEBI:29105"/>
    </ligand>
</feature>